<organism evidence="2 3">
    <name type="scientific">Parasitella parasitica</name>
    <dbReference type="NCBI Taxonomy" id="35722"/>
    <lineage>
        <taxon>Eukaryota</taxon>
        <taxon>Fungi</taxon>
        <taxon>Fungi incertae sedis</taxon>
        <taxon>Mucoromycota</taxon>
        <taxon>Mucoromycotina</taxon>
        <taxon>Mucoromycetes</taxon>
        <taxon>Mucorales</taxon>
        <taxon>Mucorineae</taxon>
        <taxon>Mucoraceae</taxon>
        <taxon>Parasitella</taxon>
    </lineage>
</organism>
<dbReference type="OrthoDB" id="2287926at2759"/>
<evidence type="ECO:0000313" key="2">
    <source>
        <dbReference type="EMBL" id="CEP11283.1"/>
    </source>
</evidence>
<proteinExistence type="predicted"/>
<evidence type="ECO:0000256" key="1">
    <source>
        <dbReference type="SAM" id="MobiDB-lite"/>
    </source>
</evidence>
<dbReference type="Proteomes" id="UP000054107">
    <property type="component" value="Unassembled WGS sequence"/>
</dbReference>
<feature type="region of interest" description="Disordered" evidence="1">
    <location>
        <begin position="17"/>
        <end position="82"/>
    </location>
</feature>
<name>A0A0B7N793_9FUNG</name>
<dbReference type="AlphaFoldDB" id="A0A0B7N793"/>
<keyword evidence="3" id="KW-1185">Reference proteome</keyword>
<evidence type="ECO:0000313" key="3">
    <source>
        <dbReference type="Proteomes" id="UP000054107"/>
    </source>
</evidence>
<feature type="compositionally biased region" description="Acidic residues" evidence="1">
    <location>
        <begin position="41"/>
        <end position="50"/>
    </location>
</feature>
<feature type="compositionally biased region" description="Acidic residues" evidence="1">
    <location>
        <begin position="58"/>
        <end position="77"/>
    </location>
</feature>
<sequence length="183" mass="20877">MCGIAVQVDLPFSQKQALRDSVNVTSTLQNNEGADNKYESECEQEEGENEDEHHEDKDELDGDKEDVTEQDTEEKNEEDIRGQLMRSLTNKLNGKSYNLISYIAQDKQNLSQLLLQEASDISRLEKASSADMEFWKLAVSSTINLMHPSLEARLFNLFTEKQLDKMKNHMSDQKKAFESIATP</sequence>
<feature type="compositionally biased region" description="Polar residues" evidence="1">
    <location>
        <begin position="22"/>
        <end position="33"/>
    </location>
</feature>
<dbReference type="EMBL" id="LN726018">
    <property type="protein sequence ID" value="CEP11283.1"/>
    <property type="molecule type" value="Genomic_DNA"/>
</dbReference>
<reference evidence="2 3" key="1">
    <citation type="submission" date="2014-09" db="EMBL/GenBank/DDBJ databases">
        <authorList>
            <person name="Ellenberger Sabrina"/>
        </authorList>
    </citation>
    <scope>NUCLEOTIDE SEQUENCE [LARGE SCALE GENOMIC DNA]</scope>
    <source>
        <strain evidence="2 3">CBS 412.66</strain>
    </source>
</reference>
<gene>
    <name evidence="2" type="primary">PARPA_05108.1 scaffold 16505</name>
</gene>
<protein>
    <submittedName>
        <fullName evidence="2">Uncharacterized protein</fullName>
    </submittedName>
</protein>
<accession>A0A0B7N793</accession>